<dbReference type="SUPFAM" id="SSF52047">
    <property type="entry name" value="RNI-like"/>
    <property type="match status" value="1"/>
</dbReference>
<accession>A0A1R2CA50</accession>
<evidence type="ECO:0000313" key="2">
    <source>
        <dbReference type="Proteomes" id="UP000187209"/>
    </source>
</evidence>
<dbReference type="InterPro" id="IPR032675">
    <property type="entry name" value="LRR_dom_sf"/>
</dbReference>
<evidence type="ECO:0000313" key="1">
    <source>
        <dbReference type="EMBL" id="OMJ85855.1"/>
    </source>
</evidence>
<keyword evidence="2" id="KW-1185">Reference proteome</keyword>
<dbReference type="EMBL" id="MPUH01000224">
    <property type="protein sequence ID" value="OMJ85855.1"/>
    <property type="molecule type" value="Genomic_DNA"/>
</dbReference>
<comment type="caution">
    <text evidence="1">The sequence shown here is derived from an EMBL/GenBank/DDBJ whole genome shotgun (WGS) entry which is preliminary data.</text>
</comment>
<dbReference type="Gene3D" id="3.80.10.10">
    <property type="entry name" value="Ribonuclease Inhibitor"/>
    <property type="match status" value="1"/>
</dbReference>
<organism evidence="1 2">
    <name type="scientific">Stentor coeruleus</name>
    <dbReference type="NCBI Taxonomy" id="5963"/>
    <lineage>
        <taxon>Eukaryota</taxon>
        <taxon>Sar</taxon>
        <taxon>Alveolata</taxon>
        <taxon>Ciliophora</taxon>
        <taxon>Postciliodesmatophora</taxon>
        <taxon>Heterotrichea</taxon>
        <taxon>Heterotrichida</taxon>
        <taxon>Stentoridae</taxon>
        <taxon>Stentor</taxon>
    </lineage>
</organism>
<proteinExistence type="predicted"/>
<sequence length="737" mass="85874">MDFPAKRIYSYETSPGEYIHKLYKPSESKLLLGLSQNIWVLIFKYLDIKSIFLNVSFTNKLINKTTNNFLSFIKHFFIVACTHDNSIINKASLLLDVFKNCNSVKNLTIKIPEIIENKEYWDNILSDSDKVSKIKVLKLEVTSFHIEIPLKRFENLKALTIIQRGIGDIKIDVCLDSENCIFIQHHSLNIFLPKTLENLAIYYDSNNSRGMSNLSTLLKNSNLKSFKLFPKFTKVIYTPQEISANLEKLNLKSIYFSKQSLSITFLLSIISADSKLKSLHINSSVLIEATNLFCELLSNNRNLHTLCFYDSELSCKETLKLFNAVKNTKITKLMVRTQLFKNEYNLSTTLIEKYRKKYVSGLKNMLEADKIIKLAIAVIGCDDTYITDIAKIIVKYSKSSSLQWFLNFNLKYCIQFRPTIPNIKKYNHDFINLFFEIYRLCTEESDPSLCQALIPKKIYHKKNEFKMKNPNKDHKKFKFFSVILMRKLDIKILDLRHIKIEITNNAFIHILEVMPQLTTIKLLLKKFLDPTFIFTNITKYNPSVTNISINFSKLAIWAKNFAKILLDNLNITKLSLSNINFTQITLKSFYNSKNLKSLKLCNIVFQPFNFNEMVDMINYAKNLESIKLDNIDICAINNYTFYREVLNALAKKTSLRKIFVSFVALDIFANVRVKSEHGKVTKIVRRIAEKNVNVVEMNLFFPIYHQLIEYSTFMNELKLKYPNLKCTYLSRLLSKII</sequence>
<dbReference type="Proteomes" id="UP000187209">
    <property type="component" value="Unassembled WGS sequence"/>
</dbReference>
<name>A0A1R2CA50_9CILI</name>
<dbReference type="AlphaFoldDB" id="A0A1R2CA50"/>
<gene>
    <name evidence="1" type="ORF">SteCoe_12770</name>
</gene>
<reference evidence="1 2" key="1">
    <citation type="submission" date="2016-11" db="EMBL/GenBank/DDBJ databases">
        <title>The macronuclear genome of Stentor coeruleus: a giant cell with tiny introns.</title>
        <authorList>
            <person name="Slabodnick M."/>
            <person name="Ruby J.G."/>
            <person name="Reiff S.B."/>
            <person name="Swart E.C."/>
            <person name="Gosai S."/>
            <person name="Prabakaran S."/>
            <person name="Witkowska E."/>
            <person name="Larue G.E."/>
            <person name="Fisher S."/>
            <person name="Freeman R.M."/>
            <person name="Gunawardena J."/>
            <person name="Chu W."/>
            <person name="Stover N.A."/>
            <person name="Gregory B.D."/>
            <person name="Nowacki M."/>
            <person name="Derisi J."/>
            <person name="Roy S.W."/>
            <person name="Marshall W.F."/>
            <person name="Sood P."/>
        </authorList>
    </citation>
    <scope>NUCLEOTIDE SEQUENCE [LARGE SCALE GENOMIC DNA]</scope>
    <source>
        <strain evidence="1">WM001</strain>
    </source>
</reference>
<protein>
    <submittedName>
        <fullName evidence="1">Uncharacterized protein</fullName>
    </submittedName>
</protein>